<feature type="transmembrane region" description="Helical" evidence="2">
    <location>
        <begin position="719"/>
        <end position="740"/>
    </location>
</feature>
<keyword evidence="2" id="KW-0812">Transmembrane</keyword>
<dbReference type="PANTHER" id="PTHR13304:SF0">
    <property type="entry name" value="GLYCOSYLPHOSPHATIDYLINOSITOL ANCHOR ATTACHMENT 1 PROTEIN"/>
    <property type="match status" value="1"/>
</dbReference>
<reference evidence="3" key="1">
    <citation type="submission" date="2016-04" db="EMBL/GenBank/DDBJ databases">
        <authorList>
            <person name="Nguyen H.D."/>
            <person name="Kesanakurti P."/>
            <person name="Cullis J."/>
            <person name="Levesque C.A."/>
            <person name="Hambleton S."/>
        </authorList>
    </citation>
    <scope>NUCLEOTIDE SEQUENCE</scope>
    <source>
        <strain evidence="3">DAOMC 238032</strain>
    </source>
</reference>
<dbReference type="GO" id="GO:0016255">
    <property type="term" value="P:attachment of GPI anchor to protein"/>
    <property type="evidence" value="ECO:0007669"/>
    <property type="project" value="TreeGrafter"/>
</dbReference>
<sequence>MAMAMAMALARSPRIVGGAPATVARRLATRRALQSRLARLFALVPVACLLIGHLLFVLLPLPIKPIRTRTYVDENALQPAQAHLFWGWDQVRTADGIANQLTKLALGSSQNTSSRAHAIRELFAANGLTAFTQDYEYNINPTLFRSSSSTSNKKTLSGTNTYALFRSPRTDAREAILITASWKSRWNGYEDPDLNNPSHVADNLEATGWAAGRQTDTDGVEGGPGAYERLRLRNRVNVRGIASVIALSEYLSRSLHHSKDIIFLISDGHLDGMQAWASSYFNDEPPSQQATIESLHPSVLGRRIWTSLSLDYPSDSFSHLALLHEGTNGGSPNMDVLNTVVRVAQQLQGTNGVPVILHGVLDGSLDGRSGNAPDDTRTQAELLRSFLPVWLCALLERFVWNGEEGSAALVLAAKALLTQFRLMASGHPSGPHGLLHRYRIDAFTLYAVPARGPYGFLHLGRVVESSLRSFSNLVERLHHSQFFYLLADPGFFIQLPMYIVVPVLLGIAITTFGMRAWRAEGREAQKGRERVAEVVEDWLNQQQREALPSDNVGLNEEDEEDRPRVDDDDIGNDSFVEVEGMLADSTPTSLRKRAARESSTTTSSPPPRRSARIRASMSPEPGGTLPRFEEEGQQDPVLTRESTRKRGTTAEVEVEVEVEDIPLESPTALQIETHLAQRARAVLSHQSSSGKEGATGKDVDVEELLEMIRAGLEAQDRPVAGALGLMGVAHLGAWGGVLGLVDGLEGCTATGLWACSTYRLLNAFSLAYPLLLILLASLLTHHQNPPPIPTSTPGSRIDSLPPSLLLLPAENQRARLGRLLHAFTLLYLGMLVSVLSVLNFALATSTALLLSLPLCISSVVLSSSSSSTTKSRFPLLLTLGASVFLLVLNPAPALLVFASLGARMGLWEQGAVEAGVESVWVGWKVWGNGTVPFVGGVFQAVVWQAVVGIGLVLLS</sequence>
<comment type="caution">
    <text evidence="3">The sequence shown here is derived from an EMBL/GenBank/DDBJ whole genome shotgun (WGS) entry which is preliminary data.</text>
</comment>
<dbReference type="PANTHER" id="PTHR13304">
    <property type="entry name" value="GLYCOSYLPHOSPHATIDYLINOSITOL ANCHOR ATTACHMENT 1 PROTEIN"/>
    <property type="match status" value="1"/>
</dbReference>
<feature type="transmembrane region" description="Helical" evidence="2">
    <location>
        <begin position="933"/>
        <end position="954"/>
    </location>
</feature>
<feature type="transmembrane region" description="Helical" evidence="2">
    <location>
        <begin position="875"/>
        <end position="898"/>
    </location>
</feature>
<proteinExistence type="predicted"/>
<feature type="region of interest" description="Disordered" evidence="1">
    <location>
        <begin position="545"/>
        <end position="651"/>
    </location>
</feature>
<feature type="transmembrane region" description="Helical" evidence="2">
    <location>
        <begin position="760"/>
        <end position="779"/>
    </location>
</feature>
<dbReference type="GO" id="GO:0042765">
    <property type="term" value="C:GPI-anchor transamidase complex"/>
    <property type="evidence" value="ECO:0007669"/>
    <property type="project" value="InterPro"/>
</dbReference>
<organism evidence="3 4">
    <name type="scientific">Tilletia caries</name>
    <name type="common">wheat bunt fungus</name>
    <dbReference type="NCBI Taxonomy" id="13290"/>
    <lineage>
        <taxon>Eukaryota</taxon>
        <taxon>Fungi</taxon>
        <taxon>Dikarya</taxon>
        <taxon>Basidiomycota</taxon>
        <taxon>Ustilaginomycotina</taxon>
        <taxon>Exobasidiomycetes</taxon>
        <taxon>Tilletiales</taxon>
        <taxon>Tilletiaceae</taxon>
        <taxon>Tilletia</taxon>
    </lineage>
</organism>
<feature type="transmembrane region" description="Helical" evidence="2">
    <location>
        <begin position="847"/>
        <end position="863"/>
    </location>
</feature>
<feature type="transmembrane region" description="Helical" evidence="2">
    <location>
        <begin position="40"/>
        <end position="61"/>
    </location>
</feature>
<keyword evidence="2" id="KW-0472">Membrane</keyword>
<dbReference type="AlphaFoldDB" id="A0A177UHF4"/>
<name>A0A177UHF4_9BASI</name>
<dbReference type="EMBL" id="LWDD02001060">
    <property type="protein sequence ID" value="KAE8253035.1"/>
    <property type="molecule type" value="Genomic_DNA"/>
</dbReference>
<dbReference type="InterPro" id="IPR007246">
    <property type="entry name" value="Gaa1"/>
</dbReference>
<keyword evidence="2" id="KW-1133">Transmembrane helix</keyword>
<feature type="transmembrane region" description="Helical" evidence="2">
    <location>
        <begin position="819"/>
        <end position="841"/>
    </location>
</feature>
<feature type="transmembrane region" description="Helical" evidence="2">
    <location>
        <begin position="495"/>
        <end position="517"/>
    </location>
</feature>
<evidence type="ECO:0000256" key="1">
    <source>
        <dbReference type="SAM" id="MobiDB-lite"/>
    </source>
</evidence>
<reference evidence="3" key="2">
    <citation type="journal article" date="2019" name="IMA Fungus">
        <title>Genome sequencing and comparison of five Tilletia species to identify candidate genes for the detection of regulated species infecting wheat.</title>
        <authorList>
            <person name="Nguyen H.D.T."/>
            <person name="Sultana T."/>
            <person name="Kesanakurti P."/>
            <person name="Hambleton S."/>
        </authorList>
    </citation>
    <scope>NUCLEOTIDE SEQUENCE</scope>
    <source>
        <strain evidence="3">DAOMC 238032</strain>
    </source>
</reference>
<protein>
    <submittedName>
        <fullName evidence="3">Uncharacterized protein</fullName>
    </submittedName>
</protein>
<evidence type="ECO:0000313" key="4">
    <source>
        <dbReference type="Proteomes" id="UP000077671"/>
    </source>
</evidence>
<dbReference type="Pfam" id="PF04114">
    <property type="entry name" value="Gaa1"/>
    <property type="match status" value="2"/>
</dbReference>
<feature type="compositionally biased region" description="Acidic residues" evidence="1">
    <location>
        <begin position="555"/>
        <end position="571"/>
    </location>
</feature>
<accession>A0A177UHF4</accession>
<evidence type="ECO:0000313" key="3">
    <source>
        <dbReference type="EMBL" id="KAE8253035.1"/>
    </source>
</evidence>
<evidence type="ECO:0000256" key="2">
    <source>
        <dbReference type="SAM" id="Phobius"/>
    </source>
</evidence>
<gene>
    <name evidence="3" type="ORF">A4X03_0g6003</name>
</gene>
<dbReference type="Proteomes" id="UP000077671">
    <property type="component" value="Unassembled WGS sequence"/>
</dbReference>